<evidence type="ECO:0000313" key="4">
    <source>
        <dbReference type="Proteomes" id="UP000031166"/>
    </source>
</evidence>
<gene>
    <name evidence="3" type="ORF">RM53_04565</name>
</gene>
<sequence length="329" mass="34486">MPHRSSPQNLIAGFGLALMLLAGAASPVQATAPQAQGPARAQTDPLAPDQVFTFPGGPDGAVEAGVWLPARPADGRPAPLIVISHGNGGGFRSHADTARALADAGFVVAALTHPGDNYRDMSRSTQLTNRAPQLSRLIDYMTGDWSARPGGLAVDPNRIGAFGFSAGGFTVTSAIGGVSDAAAIGDHCQAHPGFFACRLLDAMGIDLSTWRPRAKDDRIKAAVIAAPALGFSFTTDSLAAVRIPVQLWQAGADAILPAPYNVEPIRDRLGAAPEYHRVEGAGHYDFLPPCSPALAAEAPQICTPTPGFDRADFHRDLNREIVGFFQRTL</sequence>
<protein>
    <recommendedName>
        <fullName evidence="5">Dienelactone hydrolase</fullName>
    </recommendedName>
</protein>
<dbReference type="Proteomes" id="UP000031166">
    <property type="component" value="Unassembled WGS sequence"/>
</dbReference>
<dbReference type="GO" id="GO:0052689">
    <property type="term" value="F:carboxylic ester hydrolase activity"/>
    <property type="evidence" value="ECO:0007669"/>
    <property type="project" value="UniProtKB-ARBA"/>
</dbReference>
<dbReference type="STRING" id="172043.RM53_04565"/>
<dbReference type="AlphaFoldDB" id="A0A0B4CEQ0"/>
<keyword evidence="1" id="KW-0378">Hydrolase</keyword>
<evidence type="ECO:0008006" key="5">
    <source>
        <dbReference type="Google" id="ProtNLM"/>
    </source>
</evidence>
<dbReference type="RefSeq" id="WP_039244683.1">
    <property type="nucleotide sequence ID" value="NZ_JWSY01000005.1"/>
</dbReference>
<feature type="signal peptide" evidence="2">
    <location>
        <begin position="1"/>
        <end position="30"/>
    </location>
</feature>
<dbReference type="PANTHER" id="PTHR22946">
    <property type="entry name" value="DIENELACTONE HYDROLASE DOMAIN-CONTAINING PROTEIN-RELATED"/>
    <property type="match status" value="1"/>
</dbReference>
<dbReference type="SUPFAM" id="SSF53474">
    <property type="entry name" value="alpha/beta-Hydrolases"/>
    <property type="match status" value="1"/>
</dbReference>
<dbReference type="Gene3D" id="3.40.50.1820">
    <property type="entry name" value="alpha/beta hydrolase"/>
    <property type="match status" value="1"/>
</dbReference>
<comment type="caution">
    <text evidence="3">The sequence shown here is derived from an EMBL/GenBank/DDBJ whole genome shotgun (WGS) entry which is preliminary data.</text>
</comment>
<proteinExistence type="predicted"/>
<dbReference type="PANTHER" id="PTHR22946:SF9">
    <property type="entry name" value="POLYKETIDE TRANSFERASE AF380"/>
    <property type="match status" value="1"/>
</dbReference>
<name>A0A0B4CEQ0_9CAUL</name>
<keyword evidence="2" id="KW-0732">Signal</keyword>
<dbReference type="EMBL" id="JWSY01000005">
    <property type="protein sequence ID" value="KIC59694.1"/>
    <property type="molecule type" value="Genomic_DNA"/>
</dbReference>
<evidence type="ECO:0000256" key="2">
    <source>
        <dbReference type="SAM" id="SignalP"/>
    </source>
</evidence>
<reference evidence="3 4" key="1">
    <citation type="submission" date="2014-12" db="EMBL/GenBank/DDBJ databases">
        <title>Genome sequencing of Brevundimonas nasdae TPW30.</title>
        <authorList>
            <person name="Tan P.W."/>
            <person name="Chan K.-G."/>
        </authorList>
    </citation>
    <scope>NUCLEOTIDE SEQUENCE [LARGE SCALE GENOMIC DNA]</scope>
    <source>
        <strain evidence="3 4">TPW30</strain>
    </source>
</reference>
<dbReference type="InterPro" id="IPR050261">
    <property type="entry name" value="FrsA_esterase"/>
</dbReference>
<feature type="chain" id="PRO_5002102116" description="Dienelactone hydrolase" evidence="2">
    <location>
        <begin position="31"/>
        <end position="329"/>
    </location>
</feature>
<organism evidence="3 4">
    <name type="scientific">Brevundimonas nasdae</name>
    <dbReference type="NCBI Taxonomy" id="172043"/>
    <lineage>
        <taxon>Bacteria</taxon>
        <taxon>Pseudomonadati</taxon>
        <taxon>Pseudomonadota</taxon>
        <taxon>Alphaproteobacteria</taxon>
        <taxon>Caulobacterales</taxon>
        <taxon>Caulobacteraceae</taxon>
        <taxon>Brevundimonas</taxon>
    </lineage>
</organism>
<accession>A0A0B4CEQ0</accession>
<evidence type="ECO:0000256" key="1">
    <source>
        <dbReference type="ARBA" id="ARBA00022801"/>
    </source>
</evidence>
<dbReference type="InterPro" id="IPR029058">
    <property type="entry name" value="AB_hydrolase_fold"/>
</dbReference>
<evidence type="ECO:0000313" key="3">
    <source>
        <dbReference type="EMBL" id="KIC59694.1"/>
    </source>
</evidence>